<dbReference type="EMBL" id="SMKA01000055">
    <property type="protein sequence ID" value="TDC29742.1"/>
    <property type="molecule type" value="Genomic_DNA"/>
</dbReference>
<organism evidence="1 2">
    <name type="scientific">Kribbella albertanoniae</name>
    <dbReference type="NCBI Taxonomy" id="1266829"/>
    <lineage>
        <taxon>Bacteria</taxon>
        <taxon>Bacillati</taxon>
        <taxon>Actinomycetota</taxon>
        <taxon>Actinomycetes</taxon>
        <taxon>Propionibacteriales</taxon>
        <taxon>Kribbellaceae</taxon>
        <taxon>Kribbella</taxon>
    </lineage>
</organism>
<protein>
    <submittedName>
        <fullName evidence="1">Uncharacterized protein</fullName>
    </submittedName>
</protein>
<gene>
    <name evidence="1" type="ORF">E1261_15115</name>
</gene>
<keyword evidence="2" id="KW-1185">Reference proteome</keyword>
<dbReference type="OrthoDB" id="4182570at2"/>
<evidence type="ECO:0000313" key="1">
    <source>
        <dbReference type="EMBL" id="TDC29742.1"/>
    </source>
</evidence>
<dbReference type="AlphaFoldDB" id="A0A4R4Q4E4"/>
<proteinExistence type="predicted"/>
<name>A0A4R4Q4E4_9ACTN</name>
<comment type="caution">
    <text evidence="1">The sequence shown here is derived from an EMBL/GenBank/DDBJ whole genome shotgun (WGS) entry which is preliminary data.</text>
</comment>
<evidence type="ECO:0000313" key="2">
    <source>
        <dbReference type="Proteomes" id="UP000295075"/>
    </source>
</evidence>
<reference evidence="1 2" key="1">
    <citation type="submission" date="2019-03" db="EMBL/GenBank/DDBJ databases">
        <title>Draft genome sequences of novel Actinobacteria.</title>
        <authorList>
            <person name="Sahin N."/>
            <person name="Ay H."/>
            <person name="Saygin H."/>
        </authorList>
    </citation>
    <scope>NUCLEOTIDE SEQUENCE [LARGE SCALE GENOMIC DNA]</scope>
    <source>
        <strain evidence="1 2">JCM 30547</strain>
    </source>
</reference>
<accession>A0A4R4Q4E4</accession>
<dbReference type="Proteomes" id="UP000295075">
    <property type="component" value="Unassembled WGS sequence"/>
</dbReference>
<sequence length="542" mass="59553">MAQGSFMATSPEIYELEAQWTTPNAELLPEQGRRFILDLSSGPAQQRSAAFCRRLVEYGTRMRTSGRRLVVLLPARERLLPADEALKPYMVDVTPPDAKQVVARYLGRNRPECLSSLESSEYQPTWDARPTGAEAIRLATTISDAKDPTPAKVLEEYTGWKDHIADLLALKGKTWQGSRLEARAMIWSAALLDGGRLDSVLRAADALLDRFGIERGPADVLGGPTSTERREAASLELSLTGVFHDRAKHGLPTAILQNLMDEFSTEKTTIVEWATSVAADRTIANEDAQRAARTLLSLGLSRNDSTIIRTLSTGLTETRIDLAVEVLTEAALDTQTGAFTRSMLYNWASSPAQRNLVAAVCGGRLGVERPDIALTRLWRTSDLSSVDNQALIDAFSTLIDRRASVVLEALRAWLKTKVQDAKTLGAVLAIASSDNGSAFLLGNLRDPDIGPGLRHVWQDLLKQREISEAVRRVVTHWCDLVSRGELPDEEVLDFLSDVYAPGIQGSETLFHAENEFLNSFRGQILARSIQKVVGQRDIPEAG</sequence>